<dbReference type="SFLD" id="SFLDG01151">
    <property type="entry name" value="Main.2:_Nu-like"/>
    <property type="match status" value="1"/>
</dbReference>
<dbReference type="RefSeq" id="WP_079648328.1">
    <property type="nucleotide sequence ID" value="NZ_FUYM01000004.1"/>
</dbReference>
<dbReference type="InterPro" id="IPR040079">
    <property type="entry name" value="Glutathione_S-Trfase"/>
</dbReference>
<organism evidence="3 4">
    <name type="scientific">Rhizorhabdus histidinilytica</name>
    <dbReference type="NCBI Taxonomy" id="439228"/>
    <lineage>
        <taxon>Bacteria</taxon>
        <taxon>Pseudomonadati</taxon>
        <taxon>Pseudomonadota</taxon>
        <taxon>Alphaproteobacteria</taxon>
        <taxon>Sphingomonadales</taxon>
        <taxon>Sphingomonadaceae</taxon>
        <taxon>Rhizorhabdus</taxon>
    </lineage>
</organism>
<evidence type="ECO:0000313" key="4">
    <source>
        <dbReference type="Proteomes" id="UP000189818"/>
    </source>
</evidence>
<evidence type="ECO:0000313" key="3">
    <source>
        <dbReference type="EMBL" id="SKB64790.1"/>
    </source>
</evidence>
<dbReference type="EMBL" id="FUYM01000004">
    <property type="protein sequence ID" value="SKB64790.1"/>
    <property type="molecule type" value="Genomic_DNA"/>
</dbReference>
<dbReference type="PROSITE" id="PS50405">
    <property type="entry name" value="GST_CTER"/>
    <property type="match status" value="1"/>
</dbReference>
<dbReference type="SUPFAM" id="SSF47616">
    <property type="entry name" value="GST C-terminal domain-like"/>
    <property type="match status" value="1"/>
</dbReference>
<evidence type="ECO:0000259" key="2">
    <source>
        <dbReference type="PROSITE" id="PS50405"/>
    </source>
</evidence>
<dbReference type="OrthoDB" id="9803562at2"/>
<dbReference type="Proteomes" id="UP000189818">
    <property type="component" value="Unassembled WGS sequence"/>
</dbReference>
<dbReference type="InterPro" id="IPR004046">
    <property type="entry name" value="GST_C"/>
</dbReference>
<dbReference type="SFLD" id="SFLDG00358">
    <property type="entry name" value="Main_(cytGST)"/>
    <property type="match status" value="1"/>
</dbReference>
<dbReference type="STRING" id="439228.SAMN06295920_104446"/>
<dbReference type="PANTHER" id="PTHR44051">
    <property type="entry name" value="GLUTATHIONE S-TRANSFERASE-RELATED"/>
    <property type="match status" value="1"/>
</dbReference>
<keyword evidence="4" id="KW-1185">Reference proteome</keyword>
<dbReference type="PANTHER" id="PTHR44051:SF19">
    <property type="entry name" value="DISULFIDE-BOND OXIDOREDUCTASE YFCG"/>
    <property type="match status" value="1"/>
</dbReference>
<dbReference type="PROSITE" id="PS50404">
    <property type="entry name" value="GST_NTER"/>
    <property type="match status" value="1"/>
</dbReference>
<gene>
    <name evidence="3" type="ORF">SAMN06295920_104446</name>
</gene>
<dbReference type="InterPro" id="IPR036249">
    <property type="entry name" value="Thioredoxin-like_sf"/>
</dbReference>
<proteinExistence type="predicted"/>
<feature type="domain" description="GST N-terminal" evidence="1">
    <location>
        <begin position="1"/>
        <end position="85"/>
    </location>
</feature>
<dbReference type="Pfam" id="PF00043">
    <property type="entry name" value="GST_C"/>
    <property type="match status" value="1"/>
</dbReference>
<name>A0A1T5CZZ6_9SPHN</name>
<dbReference type="InterPro" id="IPR036282">
    <property type="entry name" value="Glutathione-S-Trfase_C_sf"/>
</dbReference>
<dbReference type="CDD" id="cd03048">
    <property type="entry name" value="GST_N_Ure2p_like"/>
    <property type="match status" value="1"/>
</dbReference>
<dbReference type="AlphaFoldDB" id="A0A1T5CZZ6"/>
<dbReference type="InterPro" id="IPR010987">
    <property type="entry name" value="Glutathione-S-Trfase_C-like"/>
</dbReference>
<reference evidence="4" key="1">
    <citation type="submission" date="2017-02" db="EMBL/GenBank/DDBJ databases">
        <authorList>
            <person name="Varghese N."/>
            <person name="Submissions S."/>
        </authorList>
    </citation>
    <scope>NUCLEOTIDE SEQUENCE [LARGE SCALE GENOMIC DNA]</scope>
    <source>
        <strain evidence="4">UM2</strain>
    </source>
</reference>
<dbReference type="InterPro" id="IPR004045">
    <property type="entry name" value="Glutathione_S-Trfase_N"/>
</dbReference>
<accession>A0A1T5CZZ6</accession>
<feature type="domain" description="GST C-terminal" evidence="2">
    <location>
        <begin position="88"/>
        <end position="207"/>
    </location>
</feature>
<protein>
    <submittedName>
        <fullName evidence="3">GST-like protein</fullName>
    </submittedName>
</protein>
<dbReference type="SFLD" id="SFLDS00019">
    <property type="entry name" value="Glutathione_Transferase_(cytos"/>
    <property type="match status" value="1"/>
</dbReference>
<dbReference type="Gene3D" id="1.20.1050.10">
    <property type="match status" value="1"/>
</dbReference>
<dbReference type="Pfam" id="PF13409">
    <property type="entry name" value="GST_N_2"/>
    <property type="match status" value="1"/>
</dbReference>
<dbReference type="Gene3D" id="3.40.30.10">
    <property type="entry name" value="Glutaredoxin"/>
    <property type="match status" value="1"/>
</dbReference>
<evidence type="ECO:0000259" key="1">
    <source>
        <dbReference type="PROSITE" id="PS50404"/>
    </source>
</evidence>
<sequence length="227" mass="24798">MIDLYTTPSPNTWKVSIMLEECGLPYRVLPVDIGKGEQFDPAFLAISPNGKVPAIVDHDGAGGPVAIFESGAILVHLAEKTGRFLPASGAARSDVLGWLFWQVGALGPSSGQAHHFLSAEGPGAALGATRFVRETERLYGVLDRRLADRDWIAGDYSIADIACWGWVWFNGRLVERFANLARWFAAMSARPAVARGREAGFAHITEAQRERLQGRWWSAAVLHEAMV</sequence>
<dbReference type="SUPFAM" id="SSF52833">
    <property type="entry name" value="Thioredoxin-like"/>
    <property type="match status" value="1"/>
</dbReference>